<dbReference type="PANTHER" id="PTHR22888">
    <property type="entry name" value="CYTOCHROME C OXIDASE, SUBUNIT II"/>
    <property type="match status" value="1"/>
</dbReference>
<keyword evidence="14 19" id="KW-0472">Membrane</keyword>
<dbReference type="PROSITE" id="PS51007">
    <property type="entry name" value="CYTC"/>
    <property type="match status" value="1"/>
</dbReference>
<dbReference type="Gene3D" id="1.10.287.90">
    <property type="match status" value="1"/>
</dbReference>
<evidence type="ECO:0000256" key="17">
    <source>
        <dbReference type="ARBA" id="ARBA00047816"/>
    </source>
</evidence>
<evidence type="ECO:0000256" key="3">
    <source>
        <dbReference type="ARBA" id="ARBA00012949"/>
    </source>
</evidence>
<dbReference type="Proteomes" id="UP001597425">
    <property type="component" value="Unassembled WGS sequence"/>
</dbReference>
<dbReference type="PROSITE" id="PS50857">
    <property type="entry name" value="COX2_CUA"/>
    <property type="match status" value="1"/>
</dbReference>
<comment type="caution">
    <text evidence="22">The sequence shown here is derived from an EMBL/GenBank/DDBJ whole genome shotgun (WGS) entry which is preliminary data.</text>
</comment>
<dbReference type="Pfam" id="PF00116">
    <property type="entry name" value="COX2"/>
    <property type="match status" value="1"/>
</dbReference>
<dbReference type="InterPro" id="IPR036909">
    <property type="entry name" value="Cyt_c-like_dom_sf"/>
</dbReference>
<evidence type="ECO:0000256" key="7">
    <source>
        <dbReference type="ARBA" id="ARBA00022692"/>
    </source>
</evidence>
<evidence type="ECO:0000256" key="8">
    <source>
        <dbReference type="ARBA" id="ARBA00022723"/>
    </source>
</evidence>
<evidence type="ECO:0000256" key="18">
    <source>
        <dbReference type="PROSITE-ProRule" id="PRU00433"/>
    </source>
</evidence>
<evidence type="ECO:0000259" key="21">
    <source>
        <dbReference type="PROSITE" id="PS51007"/>
    </source>
</evidence>
<dbReference type="InterPro" id="IPR014222">
    <property type="entry name" value="Cyt_c_oxidase_su2"/>
</dbReference>
<keyword evidence="9" id="KW-1278">Translocase</keyword>
<evidence type="ECO:0000256" key="19">
    <source>
        <dbReference type="SAM" id="Phobius"/>
    </source>
</evidence>
<dbReference type="EC" id="7.1.1.9" evidence="3"/>
<keyword evidence="8 18" id="KW-0479">Metal-binding</keyword>
<dbReference type="PRINTS" id="PR00605">
    <property type="entry name" value="CYTCHROMECIC"/>
</dbReference>
<name>A0ABW5EFI2_9GAMM</name>
<dbReference type="InterPro" id="IPR036257">
    <property type="entry name" value="Cyt_c_oxidase_su2_TM_sf"/>
</dbReference>
<comment type="similarity">
    <text evidence="2">Belongs to the cytochrome c oxidase subunit 2 family.</text>
</comment>
<dbReference type="Pfam" id="PF00034">
    <property type="entry name" value="Cytochrom_C"/>
    <property type="match status" value="1"/>
</dbReference>
<evidence type="ECO:0000259" key="20">
    <source>
        <dbReference type="PROSITE" id="PS50857"/>
    </source>
</evidence>
<dbReference type="PROSITE" id="PS00078">
    <property type="entry name" value="COX2"/>
    <property type="match status" value="1"/>
</dbReference>
<organism evidence="22 23">
    <name type="scientific">Microbulbifer halophilus</name>
    <dbReference type="NCBI Taxonomy" id="453963"/>
    <lineage>
        <taxon>Bacteria</taxon>
        <taxon>Pseudomonadati</taxon>
        <taxon>Pseudomonadota</taxon>
        <taxon>Gammaproteobacteria</taxon>
        <taxon>Cellvibrionales</taxon>
        <taxon>Microbulbiferaceae</taxon>
        <taxon>Microbulbifer</taxon>
    </lineage>
</organism>
<dbReference type="SUPFAM" id="SSF49503">
    <property type="entry name" value="Cupredoxins"/>
    <property type="match status" value="1"/>
</dbReference>
<evidence type="ECO:0000256" key="2">
    <source>
        <dbReference type="ARBA" id="ARBA00007866"/>
    </source>
</evidence>
<gene>
    <name evidence="22" type="primary">coxB</name>
    <name evidence="22" type="ORF">ACFSKX_15795</name>
</gene>
<evidence type="ECO:0000256" key="10">
    <source>
        <dbReference type="ARBA" id="ARBA00022982"/>
    </source>
</evidence>
<dbReference type="NCBIfam" id="TIGR02866">
    <property type="entry name" value="CoxB"/>
    <property type="match status" value="1"/>
</dbReference>
<feature type="transmembrane region" description="Helical" evidence="19">
    <location>
        <begin position="34"/>
        <end position="59"/>
    </location>
</feature>
<evidence type="ECO:0000256" key="9">
    <source>
        <dbReference type="ARBA" id="ARBA00022967"/>
    </source>
</evidence>
<dbReference type="CDD" id="cd13915">
    <property type="entry name" value="CuRO_HCO_II_like_2"/>
    <property type="match status" value="1"/>
</dbReference>
<dbReference type="InterPro" id="IPR008972">
    <property type="entry name" value="Cupredoxin"/>
</dbReference>
<dbReference type="InterPro" id="IPR009056">
    <property type="entry name" value="Cyt_c-like_dom"/>
</dbReference>
<keyword evidence="11 19" id="KW-1133">Transmembrane helix</keyword>
<dbReference type="RefSeq" id="WP_265722691.1">
    <property type="nucleotide sequence ID" value="NZ_JAPIVK010000027.1"/>
</dbReference>
<feature type="domain" description="Cytochrome oxidase subunit II copper A binding" evidence="20">
    <location>
        <begin position="112"/>
        <end position="223"/>
    </location>
</feature>
<evidence type="ECO:0000256" key="4">
    <source>
        <dbReference type="ARBA" id="ARBA00022448"/>
    </source>
</evidence>
<dbReference type="InterPro" id="IPR008168">
    <property type="entry name" value="Cyt_C_IC"/>
</dbReference>
<dbReference type="InterPro" id="IPR045187">
    <property type="entry name" value="CcO_II"/>
</dbReference>
<evidence type="ECO:0000256" key="14">
    <source>
        <dbReference type="ARBA" id="ARBA00023136"/>
    </source>
</evidence>
<comment type="function">
    <text evidence="15">Subunits I and II form the functional core of the enzyme complex. Electrons originating in cytochrome c are transferred via heme a and Cu(A) to the binuclear center formed by heme a3 and Cu(B).</text>
</comment>
<comment type="catalytic activity">
    <reaction evidence="17">
        <text>4 Fe(II)-[cytochrome c] + O2 + 8 H(+)(in) = 4 Fe(III)-[cytochrome c] + 2 H2O + 4 H(+)(out)</text>
        <dbReference type="Rhea" id="RHEA:11436"/>
        <dbReference type="Rhea" id="RHEA-COMP:10350"/>
        <dbReference type="Rhea" id="RHEA-COMP:14399"/>
        <dbReference type="ChEBI" id="CHEBI:15377"/>
        <dbReference type="ChEBI" id="CHEBI:15378"/>
        <dbReference type="ChEBI" id="CHEBI:15379"/>
        <dbReference type="ChEBI" id="CHEBI:29033"/>
        <dbReference type="ChEBI" id="CHEBI:29034"/>
        <dbReference type="EC" id="7.1.1.9"/>
    </reaction>
</comment>
<dbReference type="InterPro" id="IPR001505">
    <property type="entry name" value="Copper_CuA"/>
</dbReference>
<evidence type="ECO:0000256" key="11">
    <source>
        <dbReference type="ARBA" id="ARBA00022989"/>
    </source>
</evidence>
<evidence type="ECO:0000256" key="15">
    <source>
        <dbReference type="ARBA" id="ARBA00024688"/>
    </source>
</evidence>
<proteinExistence type="inferred from homology"/>
<protein>
    <recommendedName>
        <fullName evidence="3">cytochrome-c oxidase</fullName>
        <ecNumber evidence="3">7.1.1.9</ecNumber>
    </recommendedName>
    <alternativeName>
        <fullName evidence="16">Cytochrome aa3 subunit 2</fullName>
    </alternativeName>
</protein>
<feature type="domain" description="Cytochrome c" evidence="21">
    <location>
        <begin position="229"/>
        <end position="323"/>
    </location>
</feature>
<dbReference type="Gene3D" id="2.60.40.420">
    <property type="entry name" value="Cupredoxins - blue copper proteins"/>
    <property type="match status" value="1"/>
</dbReference>
<comment type="subcellular location">
    <subcellularLocation>
        <location evidence="1">Membrane</location>
        <topology evidence="1">Multi-pass membrane protein</topology>
    </subcellularLocation>
</comment>
<evidence type="ECO:0000256" key="12">
    <source>
        <dbReference type="ARBA" id="ARBA00023004"/>
    </source>
</evidence>
<sequence>MNAKAQETPAIEDPPIGLKLIPEQASDYAQQVDFLYYALLGISAVLMGVLAALVVLFAVRYRRSLKGERGERISERSGRRLEIGFALLLCVSFMGLFYWGSRLYLDLYSAVDTDITVDVVGKQWMWKFQHPNGSREINTLHLPVGETVELRITSQDVIHSLSLPAFRLKRDAVPGMYTRAQFTPTRPGSYRLFCAEYCGTDHARMRGKVVVLERSDYQRWLAGGVDTPDRAEAGAQLFQSLGCGACHKADGSGLGPNLHGIFGSRVRLADGSEVVVDETYIRDSIVDPQAQLVAGYQPVMPSFSGQVSEEEILQLISYIQSLGQPLEADGEHD</sequence>
<feature type="transmembrane region" description="Helical" evidence="19">
    <location>
        <begin position="80"/>
        <end position="99"/>
    </location>
</feature>
<evidence type="ECO:0000256" key="1">
    <source>
        <dbReference type="ARBA" id="ARBA00004141"/>
    </source>
</evidence>
<keyword evidence="4" id="KW-0813">Transport</keyword>
<evidence type="ECO:0000256" key="16">
    <source>
        <dbReference type="ARBA" id="ARBA00031399"/>
    </source>
</evidence>
<keyword evidence="23" id="KW-1185">Reference proteome</keyword>
<keyword evidence="10" id="KW-0249">Electron transport</keyword>
<reference evidence="23" key="1">
    <citation type="journal article" date="2019" name="Int. J. Syst. Evol. Microbiol.">
        <title>The Global Catalogue of Microorganisms (GCM) 10K type strain sequencing project: providing services to taxonomists for standard genome sequencing and annotation.</title>
        <authorList>
            <consortium name="The Broad Institute Genomics Platform"/>
            <consortium name="The Broad Institute Genome Sequencing Center for Infectious Disease"/>
            <person name="Wu L."/>
            <person name="Ma J."/>
        </authorList>
    </citation>
    <scope>NUCLEOTIDE SEQUENCE [LARGE SCALE GENOMIC DNA]</scope>
    <source>
        <strain evidence="23">KCTC 12848</strain>
    </source>
</reference>
<evidence type="ECO:0000256" key="13">
    <source>
        <dbReference type="ARBA" id="ARBA00023008"/>
    </source>
</evidence>
<keyword evidence="5 18" id="KW-0349">Heme</keyword>
<dbReference type="InterPro" id="IPR002429">
    <property type="entry name" value="CcO_II-like_C"/>
</dbReference>
<dbReference type="SUPFAM" id="SSF46626">
    <property type="entry name" value="Cytochrome c"/>
    <property type="match status" value="1"/>
</dbReference>
<evidence type="ECO:0000313" key="22">
    <source>
        <dbReference type="EMBL" id="MFD2311893.1"/>
    </source>
</evidence>
<keyword evidence="7 19" id="KW-0812">Transmembrane</keyword>
<dbReference type="EMBL" id="JBHUJD010000024">
    <property type="protein sequence ID" value="MFD2311893.1"/>
    <property type="molecule type" value="Genomic_DNA"/>
</dbReference>
<evidence type="ECO:0000256" key="6">
    <source>
        <dbReference type="ARBA" id="ARBA00022660"/>
    </source>
</evidence>
<accession>A0ABW5EFI2</accession>
<dbReference type="Gene3D" id="1.10.760.10">
    <property type="entry name" value="Cytochrome c-like domain"/>
    <property type="match status" value="1"/>
</dbReference>
<keyword evidence="12 18" id="KW-0408">Iron</keyword>
<evidence type="ECO:0000313" key="23">
    <source>
        <dbReference type="Proteomes" id="UP001597425"/>
    </source>
</evidence>
<evidence type="ECO:0000256" key="5">
    <source>
        <dbReference type="ARBA" id="ARBA00022617"/>
    </source>
</evidence>
<keyword evidence="6" id="KW-0679">Respiratory chain</keyword>
<keyword evidence="13" id="KW-0186">Copper</keyword>
<dbReference type="PANTHER" id="PTHR22888:SF9">
    <property type="entry name" value="CYTOCHROME C OXIDASE SUBUNIT 2"/>
    <property type="match status" value="1"/>
</dbReference>